<gene>
    <name evidence="1" type="ORF">SAMN05444142_10295</name>
</gene>
<organism evidence="1 2">
    <name type="scientific">Lutimaribacter pacificus</name>
    <dbReference type="NCBI Taxonomy" id="391948"/>
    <lineage>
        <taxon>Bacteria</taxon>
        <taxon>Pseudomonadati</taxon>
        <taxon>Pseudomonadota</taxon>
        <taxon>Alphaproteobacteria</taxon>
        <taxon>Rhodobacterales</taxon>
        <taxon>Roseobacteraceae</taxon>
        <taxon>Lutimaribacter</taxon>
    </lineage>
</organism>
<name>A0A1H0G4Y7_9RHOB</name>
<proteinExistence type="predicted"/>
<accession>A0A1H0G4Y7</accession>
<evidence type="ECO:0000313" key="2">
    <source>
        <dbReference type="Proteomes" id="UP000324252"/>
    </source>
</evidence>
<sequence>MRGRSVFIRATRVIFGWRTFLRIVTFRLPAPAPFSECGIGLDAYPNG</sequence>
<dbReference type="AlphaFoldDB" id="A0A1H0G4Y7"/>
<keyword evidence="2" id="KW-1185">Reference proteome</keyword>
<reference evidence="1 2" key="1">
    <citation type="submission" date="2016-11" db="EMBL/GenBank/DDBJ databases">
        <authorList>
            <person name="Varghese N."/>
            <person name="Submissions S."/>
        </authorList>
    </citation>
    <scope>NUCLEOTIDE SEQUENCE [LARGE SCALE GENOMIC DNA]</scope>
    <source>
        <strain evidence="1 2">DSM 29620</strain>
    </source>
</reference>
<protein>
    <submittedName>
        <fullName evidence="1">Uncharacterized protein</fullName>
    </submittedName>
</protein>
<dbReference type="EMBL" id="FQZZ01000002">
    <property type="protein sequence ID" value="SHJ84997.1"/>
    <property type="molecule type" value="Genomic_DNA"/>
</dbReference>
<evidence type="ECO:0000313" key="1">
    <source>
        <dbReference type="EMBL" id="SHJ84997.1"/>
    </source>
</evidence>
<dbReference type="Proteomes" id="UP000324252">
    <property type="component" value="Unassembled WGS sequence"/>
</dbReference>